<gene>
    <name evidence="7" type="ORF">OGZ38_11320</name>
</gene>
<dbReference type="Proteomes" id="UP001152820">
    <property type="component" value="Unassembled WGS sequence"/>
</dbReference>
<dbReference type="CDD" id="cd00211">
    <property type="entry name" value="PTS_IIA_fru"/>
    <property type="match status" value="1"/>
</dbReference>
<keyword evidence="3" id="KW-0762">Sugar transport</keyword>
<dbReference type="InterPro" id="IPR016152">
    <property type="entry name" value="PTrfase/Anion_transptr"/>
</dbReference>
<evidence type="ECO:0000256" key="5">
    <source>
        <dbReference type="ARBA" id="ARBA00022683"/>
    </source>
</evidence>
<dbReference type="EMBL" id="JAOWLO010000010">
    <property type="protein sequence ID" value="MDG5049733.1"/>
    <property type="molecule type" value="Genomic_DNA"/>
</dbReference>
<reference evidence="7" key="2">
    <citation type="journal article" date="2023" name="Food Microbiol.">
        <title>Evaluation of the fermentation potential of lactic acid bacteria isolated from herbs, fruits and vegetables as starter cultures in nut-based milk alternatives.</title>
        <authorList>
            <person name="Huang W."/>
            <person name="Dong A."/>
            <person name="Pham H.T."/>
            <person name="Zhou C."/>
            <person name="Huo Z."/>
            <person name="Watjen A.P."/>
            <person name="Prakash S."/>
            <person name="Bang-Berthelsen C.H."/>
            <person name="Turner M.S."/>
        </authorList>
    </citation>
    <scope>NUCLEOTIDE SEQUENCE</scope>
    <source>
        <strain evidence="7">593</strain>
    </source>
</reference>
<evidence type="ECO:0000256" key="4">
    <source>
        <dbReference type="ARBA" id="ARBA00022679"/>
    </source>
</evidence>
<dbReference type="SUPFAM" id="SSF55804">
    <property type="entry name" value="Phoshotransferase/anion transport protein"/>
    <property type="match status" value="1"/>
</dbReference>
<evidence type="ECO:0000256" key="1">
    <source>
        <dbReference type="ARBA" id="ARBA00022448"/>
    </source>
</evidence>
<dbReference type="RefSeq" id="WP_052053870.1">
    <property type="nucleotide sequence ID" value="NZ_JANGAN010000002.1"/>
</dbReference>
<dbReference type="GO" id="GO:0016020">
    <property type="term" value="C:membrane"/>
    <property type="evidence" value="ECO:0007669"/>
    <property type="project" value="InterPro"/>
</dbReference>
<protein>
    <submittedName>
        <fullName evidence="7">Fructose PTS transporter subunit IIA</fullName>
        <ecNumber evidence="7">2.7.1.202</ecNumber>
    </submittedName>
</protein>
<dbReference type="PANTHER" id="PTHR47738:SF2">
    <property type="entry name" value="PTS SYSTEM FRUCTOSE-LIKE EIIA COMPONENT"/>
    <property type="match status" value="1"/>
</dbReference>
<accession>A0AB35KDD4</accession>
<reference evidence="7" key="1">
    <citation type="submission" date="2022-10" db="EMBL/GenBank/DDBJ databases">
        <authorList>
            <person name="Turner M.S."/>
            <person name="Huang W."/>
        </authorList>
    </citation>
    <scope>NUCLEOTIDE SEQUENCE</scope>
    <source>
        <strain evidence="7">593</strain>
    </source>
</reference>
<name>A0AB35KDD4_9LACT</name>
<evidence type="ECO:0000256" key="3">
    <source>
        <dbReference type="ARBA" id="ARBA00022597"/>
    </source>
</evidence>
<sequence length="154" mass="17054">MTEIDLKKVIHKDLMIIPSKSKNKAEVIKELGSLLSSNGYVNDAQEFINDVYLREAEGVTGIGQGVAIPHGKSPSVKDTTIAIAVLENEIEWETLDSEPVKVVIMFAVKDIDATTTHILLLQQVAQLLAHDDFLKELVQVTNVDNLYQLLTKND</sequence>
<keyword evidence="4 7" id="KW-0808">Transferase</keyword>
<dbReference type="PANTHER" id="PTHR47738">
    <property type="entry name" value="PTS SYSTEM FRUCTOSE-LIKE EIIA COMPONENT-RELATED"/>
    <property type="match status" value="1"/>
</dbReference>
<evidence type="ECO:0000259" key="6">
    <source>
        <dbReference type="PROSITE" id="PS51094"/>
    </source>
</evidence>
<evidence type="ECO:0000313" key="8">
    <source>
        <dbReference type="Proteomes" id="UP001152820"/>
    </source>
</evidence>
<dbReference type="Gene3D" id="3.40.930.10">
    <property type="entry name" value="Mannitol-specific EII, Chain A"/>
    <property type="match status" value="1"/>
</dbReference>
<dbReference type="InterPro" id="IPR004715">
    <property type="entry name" value="PTS_IIA_fruc"/>
</dbReference>
<dbReference type="NCBIfam" id="TIGR00848">
    <property type="entry name" value="fruA"/>
    <property type="match status" value="1"/>
</dbReference>
<dbReference type="InterPro" id="IPR002178">
    <property type="entry name" value="PTS_EIIA_type-2_dom"/>
</dbReference>
<dbReference type="PROSITE" id="PS00372">
    <property type="entry name" value="PTS_EIIA_TYPE_2_HIS"/>
    <property type="match status" value="1"/>
</dbReference>
<dbReference type="GO" id="GO:0009401">
    <property type="term" value="P:phosphoenolpyruvate-dependent sugar phosphotransferase system"/>
    <property type="evidence" value="ECO:0007669"/>
    <property type="project" value="UniProtKB-KW"/>
</dbReference>
<proteinExistence type="predicted"/>
<dbReference type="AlphaFoldDB" id="A0AB35KDD4"/>
<evidence type="ECO:0000313" key="7">
    <source>
        <dbReference type="EMBL" id="MDG5049733.1"/>
    </source>
</evidence>
<dbReference type="GO" id="GO:0008982">
    <property type="term" value="F:protein-N(PI)-phosphohistidine-sugar phosphotransferase activity"/>
    <property type="evidence" value="ECO:0007669"/>
    <property type="project" value="InterPro"/>
</dbReference>
<keyword evidence="2" id="KW-0597">Phosphoprotein</keyword>
<feature type="domain" description="PTS EIIA type-2" evidence="6">
    <location>
        <begin position="8"/>
        <end position="153"/>
    </location>
</feature>
<dbReference type="EC" id="2.7.1.202" evidence="7"/>
<dbReference type="PROSITE" id="PS51094">
    <property type="entry name" value="PTS_EIIA_TYPE_2"/>
    <property type="match status" value="1"/>
</dbReference>
<organism evidence="7 8">
    <name type="scientific">Lactococcus lactis</name>
    <dbReference type="NCBI Taxonomy" id="1358"/>
    <lineage>
        <taxon>Bacteria</taxon>
        <taxon>Bacillati</taxon>
        <taxon>Bacillota</taxon>
        <taxon>Bacilli</taxon>
        <taxon>Lactobacillales</taxon>
        <taxon>Streptococcaceae</taxon>
        <taxon>Lactococcus</taxon>
    </lineage>
</organism>
<keyword evidence="5" id="KW-0598">Phosphotransferase system</keyword>
<dbReference type="Pfam" id="PF00359">
    <property type="entry name" value="PTS_EIIA_2"/>
    <property type="match status" value="1"/>
</dbReference>
<comment type="caution">
    <text evidence="7">The sequence shown here is derived from an EMBL/GenBank/DDBJ whole genome shotgun (WGS) entry which is preliminary data.</text>
</comment>
<dbReference type="InterPro" id="IPR051541">
    <property type="entry name" value="PTS_SugarTrans_NitroReg"/>
</dbReference>
<keyword evidence="1" id="KW-0813">Transport</keyword>
<evidence type="ECO:0000256" key="2">
    <source>
        <dbReference type="ARBA" id="ARBA00022553"/>
    </source>
</evidence>